<feature type="chain" id="PRO_5043866614" evidence="1">
    <location>
        <begin position="23"/>
        <end position="208"/>
    </location>
</feature>
<dbReference type="Proteomes" id="UP001362999">
    <property type="component" value="Unassembled WGS sequence"/>
</dbReference>
<gene>
    <name evidence="2" type="ORF">R3P38DRAFT_1439335</name>
</gene>
<reference evidence="2 3" key="1">
    <citation type="journal article" date="2024" name="J Genomics">
        <title>Draft genome sequencing and assembly of Favolaschia claudopus CIRM-BRFM 2984 isolated from oak limbs.</title>
        <authorList>
            <person name="Navarro D."/>
            <person name="Drula E."/>
            <person name="Chaduli D."/>
            <person name="Cazenave R."/>
            <person name="Ahrendt S."/>
            <person name="Wang J."/>
            <person name="Lipzen A."/>
            <person name="Daum C."/>
            <person name="Barry K."/>
            <person name="Grigoriev I.V."/>
            <person name="Favel A."/>
            <person name="Rosso M.N."/>
            <person name="Martin F."/>
        </authorList>
    </citation>
    <scope>NUCLEOTIDE SEQUENCE [LARGE SCALE GENOMIC DNA]</scope>
    <source>
        <strain evidence="2 3">CIRM-BRFM 2984</strain>
    </source>
</reference>
<organism evidence="2 3">
    <name type="scientific">Favolaschia claudopus</name>
    <dbReference type="NCBI Taxonomy" id="2862362"/>
    <lineage>
        <taxon>Eukaryota</taxon>
        <taxon>Fungi</taxon>
        <taxon>Dikarya</taxon>
        <taxon>Basidiomycota</taxon>
        <taxon>Agaricomycotina</taxon>
        <taxon>Agaricomycetes</taxon>
        <taxon>Agaricomycetidae</taxon>
        <taxon>Agaricales</taxon>
        <taxon>Marasmiineae</taxon>
        <taxon>Mycenaceae</taxon>
        <taxon>Favolaschia</taxon>
    </lineage>
</organism>
<evidence type="ECO:0000313" key="2">
    <source>
        <dbReference type="EMBL" id="KAK7014200.1"/>
    </source>
</evidence>
<sequence length="208" mass="22242">MRSFPAAVAALSALAFTPYANALYYIDDQDPIITYNSSAGVGYNSKWLKYSFENSNGLAVSVNESLCFGGTATYTQCLTADNCSMTIPFNGTGITLYVAQDTGDIYNTSISLDGGPPTNHFAYNDIKPQTEAYNATLYDIQNLTWTTHTVHVEIAPDGKRLLFDYAVVTGDPPLGRNGANKAAAFSISTSPSIVASTLFLLAAIQTLS</sequence>
<dbReference type="EMBL" id="JAWWNJ010000057">
    <property type="protein sequence ID" value="KAK7014200.1"/>
    <property type="molecule type" value="Genomic_DNA"/>
</dbReference>
<comment type="caution">
    <text evidence="2">The sequence shown here is derived from an EMBL/GenBank/DDBJ whole genome shotgun (WGS) entry which is preliminary data.</text>
</comment>
<accession>A0AAW0ALT5</accession>
<name>A0AAW0ALT5_9AGAR</name>
<dbReference type="AlphaFoldDB" id="A0AAW0ALT5"/>
<protein>
    <submittedName>
        <fullName evidence="2">Uncharacterized protein</fullName>
    </submittedName>
</protein>
<keyword evidence="3" id="KW-1185">Reference proteome</keyword>
<keyword evidence="1" id="KW-0732">Signal</keyword>
<evidence type="ECO:0000256" key="1">
    <source>
        <dbReference type="SAM" id="SignalP"/>
    </source>
</evidence>
<feature type="signal peptide" evidence="1">
    <location>
        <begin position="1"/>
        <end position="22"/>
    </location>
</feature>
<proteinExistence type="predicted"/>
<dbReference type="Gene3D" id="2.60.120.260">
    <property type="entry name" value="Galactose-binding domain-like"/>
    <property type="match status" value="1"/>
</dbReference>
<evidence type="ECO:0000313" key="3">
    <source>
        <dbReference type="Proteomes" id="UP001362999"/>
    </source>
</evidence>